<keyword evidence="3" id="KW-0804">Transcription</keyword>
<dbReference type="Gene3D" id="1.10.260.40">
    <property type="entry name" value="lambda repressor-like DNA-binding domains"/>
    <property type="match status" value="1"/>
</dbReference>
<evidence type="ECO:0000256" key="3">
    <source>
        <dbReference type="ARBA" id="ARBA00023163"/>
    </source>
</evidence>
<dbReference type="SUPFAM" id="SSF53822">
    <property type="entry name" value="Periplasmic binding protein-like I"/>
    <property type="match status" value="1"/>
</dbReference>
<dbReference type="GO" id="GO:0003700">
    <property type="term" value="F:DNA-binding transcription factor activity"/>
    <property type="evidence" value="ECO:0007669"/>
    <property type="project" value="TreeGrafter"/>
</dbReference>
<dbReference type="InterPro" id="IPR000843">
    <property type="entry name" value="HTH_LacI"/>
</dbReference>
<comment type="caution">
    <text evidence="5">The sequence shown here is derived from an EMBL/GenBank/DDBJ whole genome shotgun (WGS) entry which is preliminary data.</text>
</comment>
<dbReference type="Pfam" id="PF00356">
    <property type="entry name" value="LacI"/>
    <property type="match status" value="1"/>
</dbReference>
<dbReference type="Proteomes" id="UP000822993">
    <property type="component" value="Unassembled WGS sequence"/>
</dbReference>
<feature type="domain" description="HTH lacI-type" evidence="4">
    <location>
        <begin position="5"/>
        <end position="60"/>
    </location>
</feature>
<reference evidence="5 6" key="1">
    <citation type="submission" date="2020-08" db="EMBL/GenBank/DDBJ databases">
        <title>A Genomic Blueprint of the Chicken Gut Microbiome.</title>
        <authorList>
            <person name="Gilroy R."/>
            <person name="Ravi A."/>
            <person name="Getino M."/>
            <person name="Pursley I."/>
            <person name="Horton D.L."/>
            <person name="Alikhan N.-F."/>
            <person name="Baker D."/>
            <person name="Gharbi K."/>
            <person name="Hall N."/>
            <person name="Watson M."/>
            <person name="Adriaenssens E.M."/>
            <person name="Foster-Nyarko E."/>
            <person name="Jarju S."/>
            <person name="Secka A."/>
            <person name="Antonio M."/>
            <person name="Oren A."/>
            <person name="Chaudhuri R."/>
            <person name="La Ragione R.M."/>
            <person name="Hildebrand F."/>
            <person name="Pallen M.J."/>
        </authorList>
    </citation>
    <scope>NUCLEOTIDE SEQUENCE [LARGE SCALE GENOMIC DNA]</scope>
    <source>
        <strain evidence="5 6">Sa1BUA8</strain>
    </source>
</reference>
<dbReference type="CDD" id="cd06279">
    <property type="entry name" value="PBP1_LacI-like"/>
    <property type="match status" value="1"/>
</dbReference>
<dbReference type="InterPro" id="IPR010982">
    <property type="entry name" value="Lambda_DNA-bd_dom_sf"/>
</dbReference>
<accession>A0A9D5UBM2</accession>
<dbReference type="PROSITE" id="PS50932">
    <property type="entry name" value="HTH_LACI_2"/>
    <property type="match status" value="1"/>
</dbReference>
<gene>
    <name evidence="5" type="ORF">H9623_14705</name>
</gene>
<name>A0A9D5UBM2_9CELL</name>
<dbReference type="CDD" id="cd01392">
    <property type="entry name" value="HTH_LacI"/>
    <property type="match status" value="1"/>
</dbReference>
<evidence type="ECO:0000313" key="5">
    <source>
        <dbReference type="EMBL" id="MBE7701540.1"/>
    </source>
</evidence>
<protein>
    <submittedName>
        <fullName evidence="5">LacI family DNA-binding transcriptional regulator</fullName>
    </submittedName>
</protein>
<keyword evidence="1" id="KW-0805">Transcription regulation</keyword>
<dbReference type="PANTHER" id="PTHR30146">
    <property type="entry name" value="LACI-RELATED TRANSCRIPTIONAL REPRESSOR"/>
    <property type="match status" value="1"/>
</dbReference>
<dbReference type="AlphaFoldDB" id="A0A9D5UBM2"/>
<keyword evidence="6" id="KW-1185">Reference proteome</keyword>
<dbReference type="Pfam" id="PF13377">
    <property type="entry name" value="Peripla_BP_3"/>
    <property type="match status" value="1"/>
</dbReference>
<evidence type="ECO:0000313" key="6">
    <source>
        <dbReference type="Proteomes" id="UP000822993"/>
    </source>
</evidence>
<dbReference type="Gene3D" id="3.40.50.2300">
    <property type="match status" value="2"/>
</dbReference>
<dbReference type="InterPro" id="IPR046335">
    <property type="entry name" value="LacI/GalR-like_sensor"/>
</dbReference>
<dbReference type="SUPFAM" id="SSF47413">
    <property type="entry name" value="lambda repressor-like DNA-binding domains"/>
    <property type="match status" value="1"/>
</dbReference>
<sequence length="354" mass="36693">MAKKPSLKSVALAAGVSPSTVSNAYNRPEQMSAQVREHVLDVAARLGYPGPDASASSLRSGHTGSVGVLFAQDLTYAFSDPYLLELLTGIAEVATKTSTNVLLMPVGPHSASGAYSRQEELDLVQNVRRAVLDGAIADGVDPTHPVLRVLAARGVPVVSTMAGVGDRCVLVDDHAAAVEVGVHLAGLGHHRVAVVAVVADSLDDGEPRIVPDDAPHLFPYARLRIAGFREGLGPGCELTTVSAGQNTLDSGSRATETILASGRRPTAILATSDVLALGVIDTLRSRGVTIGREVSVTGFDDIPQARDAGLTTVRQPVREKGRLMVEMLRDPAAGGTTATLGTELVVRASTGPAV</sequence>
<dbReference type="InterPro" id="IPR028082">
    <property type="entry name" value="Peripla_BP_I"/>
</dbReference>
<evidence type="ECO:0000256" key="1">
    <source>
        <dbReference type="ARBA" id="ARBA00023015"/>
    </source>
</evidence>
<organism evidence="5 6">
    <name type="scientific">Oerskovia douganii</name>
    <dbReference type="NCBI Taxonomy" id="2762210"/>
    <lineage>
        <taxon>Bacteria</taxon>
        <taxon>Bacillati</taxon>
        <taxon>Actinomycetota</taxon>
        <taxon>Actinomycetes</taxon>
        <taxon>Micrococcales</taxon>
        <taxon>Cellulomonadaceae</taxon>
        <taxon>Oerskovia</taxon>
    </lineage>
</organism>
<evidence type="ECO:0000256" key="2">
    <source>
        <dbReference type="ARBA" id="ARBA00023125"/>
    </source>
</evidence>
<dbReference type="SMART" id="SM00354">
    <property type="entry name" value="HTH_LACI"/>
    <property type="match status" value="1"/>
</dbReference>
<evidence type="ECO:0000259" key="4">
    <source>
        <dbReference type="PROSITE" id="PS50932"/>
    </source>
</evidence>
<dbReference type="GO" id="GO:0000976">
    <property type="term" value="F:transcription cis-regulatory region binding"/>
    <property type="evidence" value="ECO:0007669"/>
    <property type="project" value="TreeGrafter"/>
</dbReference>
<dbReference type="EMBL" id="JACSPN010000021">
    <property type="protein sequence ID" value="MBE7701540.1"/>
    <property type="molecule type" value="Genomic_DNA"/>
</dbReference>
<dbReference type="PANTHER" id="PTHR30146:SF138">
    <property type="entry name" value="TRANSCRIPTIONAL REGULATORY PROTEIN"/>
    <property type="match status" value="1"/>
</dbReference>
<proteinExistence type="predicted"/>
<keyword evidence="2 5" id="KW-0238">DNA-binding</keyword>
<dbReference type="RefSeq" id="WP_193720784.1">
    <property type="nucleotide sequence ID" value="NZ_JACSPN010000021.1"/>
</dbReference>